<protein>
    <recommendedName>
        <fullName evidence="1">RNA-directed DNA polymerase</fullName>
        <ecNumber evidence="1">2.7.7.49</ecNumber>
    </recommendedName>
</protein>
<comment type="caution">
    <text evidence="10">The sequence shown here is derived from an EMBL/GenBank/DDBJ whole genome shotgun (WGS) entry which is preliminary data.</text>
</comment>
<dbReference type="CDD" id="cd00303">
    <property type="entry name" value="retropepsin_like"/>
    <property type="match status" value="1"/>
</dbReference>
<dbReference type="Pfam" id="PF17917">
    <property type="entry name" value="RT_RNaseH"/>
    <property type="match status" value="1"/>
</dbReference>
<dbReference type="Pfam" id="PF00078">
    <property type="entry name" value="RVT_1"/>
    <property type="match status" value="1"/>
</dbReference>
<dbReference type="Proteomes" id="UP001160148">
    <property type="component" value="Unassembled WGS sequence"/>
</dbReference>
<dbReference type="FunFam" id="3.30.70.270:FF:000020">
    <property type="entry name" value="Transposon Tf2-6 polyprotein-like Protein"/>
    <property type="match status" value="1"/>
</dbReference>
<dbReference type="GO" id="GO:0015074">
    <property type="term" value="P:DNA integration"/>
    <property type="evidence" value="ECO:0007669"/>
    <property type="project" value="InterPro"/>
</dbReference>
<dbReference type="InterPro" id="IPR043128">
    <property type="entry name" value="Rev_trsase/Diguanyl_cyclase"/>
</dbReference>
<evidence type="ECO:0000256" key="4">
    <source>
        <dbReference type="ARBA" id="ARBA00022722"/>
    </source>
</evidence>
<evidence type="ECO:0000313" key="10">
    <source>
        <dbReference type="EMBL" id="CAI6358784.1"/>
    </source>
</evidence>
<dbReference type="FunFam" id="3.30.420.10:FF:000032">
    <property type="entry name" value="Retrovirus-related Pol polyprotein from transposon 297-like Protein"/>
    <property type="match status" value="1"/>
</dbReference>
<evidence type="ECO:0000259" key="8">
    <source>
        <dbReference type="PROSITE" id="PS50878"/>
    </source>
</evidence>
<evidence type="ECO:0000256" key="5">
    <source>
        <dbReference type="ARBA" id="ARBA00022759"/>
    </source>
</evidence>
<dbReference type="Gene3D" id="2.40.70.10">
    <property type="entry name" value="Acid Proteases"/>
    <property type="match status" value="1"/>
</dbReference>
<organism evidence="10 11">
    <name type="scientific">Macrosiphum euphorbiae</name>
    <name type="common">potato aphid</name>
    <dbReference type="NCBI Taxonomy" id="13131"/>
    <lineage>
        <taxon>Eukaryota</taxon>
        <taxon>Metazoa</taxon>
        <taxon>Ecdysozoa</taxon>
        <taxon>Arthropoda</taxon>
        <taxon>Hexapoda</taxon>
        <taxon>Insecta</taxon>
        <taxon>Pterygota</taxon>
        <taxon>Neoptera</taxon>
        <taxon>Paraneoptera</taxon>
        <taxon>Hemiptera</taxon>
        <taxon>Sternorrhyncha</taxon>
        <taxon>Aphidomorpha</taxon>
        <taxon>Aphidoidea</taxon>
        <taxon>Aphididae</taxon>
        <taxon>Macrosiphini</taxon>
        <taxon>Macrosiphum</taxon>
    </lineage>
</organism>
<keyword evidence="7" id="KW-0695">RNA-directed DNA polymerase</keyword>
<dbReference type="FunFam" id="3.10.20.370:FF:000001">
    <property type="entry name" value="Retrovirus-related Pol polyprotein from transposon 17.6-like protein"/>
    <property type="match status" value="1"/>
</dbReference>
<dbReference type="InterPro" id="IPR043502">
    <property type="entry name" value="DNA/RNA_pol_sf"/>
</dbReference>
<keyword evidence="6" id="KW-0378">Hydrolase</keyword>
<sequence length="1200" mass="138715">MIDTGSQVNILKINCLREELEVDETQKINLRGINECLTKTIGKISILIKLNSENIKTEFHIVSARFPIPKDGILGNEFLSKNNAIVDVANNKLIIQTTSHALTNFKETDKTSFIKLNPRTETIVGIQIADPLIESKEIFIHKQELVKDVYCSSTVSIVNNGRAIVSMLNISEETKNISEFDLNKILFDTEYEIYNVESTNDHKERIERLKQVIITDHMDEIEKQSIYEICERYNNIFHLEGDVLTFTNVGTHSIKLKKDQPPIYRRPYRLPHAQQEEINSQIQKMEENGIIEKSRSPWNSPLLLVQKKMDNSGKQKFRVVVDFRALNEATINEFHPLPNITEILDQLGNSQLFSLLDLSSGFYQILMEEDSRELTAFSTNQGHWHFKRMIQGMKTSPGTFQRVMNSALAGLIGIKCLVYLDDIIVYGKNLYDHNEKLIEVFERLQISNLKLQPDKCNFLKRECVYLGHVITKDGIKPDERKLKAVVEFPIPTTVKNIKSFLGLSGYYRKFINSYSAIAKPLTNLLKKDTSFVWSNECQKSFDTLKAALCSEPVLKYPDFTKTFLLTTDASNKALGAILSQGEIGKDLPICYASRTLNKSESNYSTTELECLAIIFGVKQFRPYLYGRKFIILSDHRPLTWLFNLKNPLSKLARWRIQLEEYDYEIRYKPGVSNSNVDALTRMYSIQEIKNESYENFLEKLETQIITNSNVKETIGTVIDSPNEYNIVSEIAKQYNFRTGINYQLKKQFGNGIILPTSKVIGDTPYFKHENRFIIFLVTKNKERQRATYENIYISLINLKLFCKENNLNKLAMGKLGDHDDLEWEKIRSMLRYIFRETNIEIIICANVEYSEEEKAVILSQFHDSKLGGHLGVNKTTKRIKKQFIWRGMKEDVKKYIRNCTSCQVNKVSNRHIKQPMAITSTSSKPFEKIFMDIVGPLPITLSNNVYILTMEDDLTRYTLGIPLPDQKANTVAEAFVTHFVCVHGIPETILTDQGTNFLSKTFANVCKILKIEKVNTSPFRPQGNPVERAHRTLAEYLRHYVDKNLNNWDHLLPFAFFVYNSTVHTSTNFQPYALVYGRTLEVPIRLKAEPEPRYNYDDYIFDLKENMQISHKIARDHLIKNKIKSKERYDKNENPQELHVNDLILLKDNNHRTKLDPIWLGPYEVTAVIGNENVAIQRGRKVITVHRNNVKKYYNDAQVD</sequence>
<dbReference type="Pfam" id="PF17921">
    <property type="entry name" value="Integrase_H2C2"/>
    <property type="match status" value="1"/>
</dbReference>
<evidence type="ECO:0000256" key="6">
    <source>
        <dbReference type="ARBA" id="ARBA00022801"/>
    </source>
</evidence>
<evidence type="ECO:0000313" key="11">
    <source>
        <dbReference type="Proteomes" id="UP001160148"/>
    </source>
</evidence>
<dbReference type="Gene3D" id="3.10.10.10">
    <property type="entry name" value="HIV Type 1 Reverse Transcriptase, subunit A, domain 1"/>
    <property type="match status" value="1"/>
</dbReference>
<evidence type="ECO:0000256" key="7">
    <source>
        <dbReference type="ARBA" id="ARBA00022918"/>
    </source>
</evidence>
<keyword evidence="2" id="KW-0808">Transferase</keyword>
<dbReference type="FunFam" id="1.10.340.70:FF:000001">
    <property type="entry name" value="Retrovirus-related Pol polyprotein from transposon gypsy-like Protein"/>
    <property type="match status" value="1"/>
</dbReference>
<keyword evidence="5" id="KW-0255">Endonuclease</keyword>
<dbReference type="CDD" id="cd09274">
    <property type="entry name" value="RNase_HI_RT_Ty3"/>
    <property type="match status" value="1"/>
</dbReference>
<dbReference type="PROSITE" id="PS50878">
    <property type="entry name" value="RT_POL"/>
    <property type="match status" value="1"/>
</dbReference>
<dbReference type="InterPro" id="IPR050951">
    <property type="entry name" value="Retrovirus_Pol_polyprotein"/>
</dbReference>
<dbReference type="InterPro" id="IPR041588">
    <property type="entry name" value="Integrase_H2C2"/>
</dbReference>
<dbReference type="SUPFAM" id="SSF52949">
    <property type="entry name" value="Macro domain-like"/>
    <property type="match status" value="1"/>
</dbReference>
<dbReference type="InterPro" id="IPR041373">
    <property type="entry name" value="RT_RNaseH"/>
</dbReference>
<dbReference type="GO" id="GO:0003676">
    <property type="term" value="F:nucleic acid binding"/>
    <property type="evidence" value="ECO:0007669"/>
    <property type="project" value="InterPro"/>
</dbReference>
<dbReference type="EC" id="2.7.7.49" evidence="1"/>
<evidence type="ECO:0000256" key="2">
    <source>
        <dbReference type="ARBA" id="ARBA00022679"/>
    </source>
</evidence>
<evidence type="ECO:0000256" key="1">
    <source>
        <dbReference type="ARBA" id="ARBA00012493"/>
    </source>
</evidence>
<dbReference type="InterPro" id="IPR043472">
    <property type="entry name" value="Macro_dom-like"/>
</dbReference>
<keyword evidence="4" id="KW-0540">Nuclease</keyword>
<proteinExistence type="predicted"/>
<dbReference type="SUPFAM" id="SSF53098">
    <property type="entry name" value="Ribonuclease H-like"/>
    <property type="match status" value="1"/>
</dbReference>
<dbReference type="GO" id="GO:0004519">
    <property type="term" value="F:endonuclease activity"/>
    <property type="evidence" value="ECO:0007669"/>
    <property type="project" value="UniProtKB-KW"/>
</dbReference>
<keyword evidence="11" id="KW-1185">Reference proteome</keyword>
<dbReference type="SUPFAM" id="SSF56672">
    <property type="entry name" value="DNA/RNA polymerases"/>
    <property type="match status" value="1"/>
</dbReference>
<dbReference type="PANTHER" id="PTHR37984">
    <property type="entry name" value="PROTEIN CBG26694"/>
    <property type="match status" value="1"/>
</dbReference>
<dbReference type="AlphaFoldDB" id="A0AAV0WS39"/>
<dbReference type="PANTHER" id="PTHR37984:SF5">
    <property type="entry name" value="PROTEIN NYNRIN-LIKE"/>
    <property type="match status" value="1"/>
</dbReference>
<dbReference type="PROSITE" id="PS50994">
    <property type="entry name" value="INTEGRASE"/>
    <property type="match status" value="1"/>
</dbReference>
<dbReference type="InterPro" id="IPR012337">
    <property type="entry name" value="RNaseH-like_sf"/>
</dbReference>
<feature type="domain" description="Integrase catalytic" evidence="9">
    <location>
        <begin position="921"/>
        <end position="1079"/>
    </location>
</feature>
<dbReference type="GO" id="GO:0042575">
    <property type="term" value="C:DNA polymerase complex"/>
    <property type="evidence" value="ECO:0007669"/>
    <property type="project" value="UniProtKB-ARBA"/>
</dbReference>
<evidence type="ECO:0000256" key="3">
    <source>
        <dbReference type="ARBA" id="ARBA00022695"/>
    </source>
</evidence>
<evidence type="ECO:0000259" key="9">
    <source>
        <dbReference type="PROSITE" id="PS50994"/>
    </source>
</evidence>
<accession>A0AAV0WS39</accession>
<dbReference type="EMBL" id="CARXXK010000002">
    <property type="protein sequence ID" value="CAI6358784.1"/>
    <property type="molecule type" value="Genomic_DNA"/>
</dbReference>
<dbReference type="InterPro" id="IPR021109">
    <property type="entry name" value="Peptidase_aspartic_dom_sf"/>
</dbReference>
<dbReference type="InterPro" id="IPR036397">
    <property type="entry name" value="RNaseH_sf"/>
</dbReference>
<dbReference type="Pfam" id="PF00665">
    <property type="entry name" value="rve"/>
    <property type="match status" value="1"/>
</dbReference>
<gene>
    <name evidence="10" type="ORF">MEUPH1_LOCUS14268</name>
</gene>
<dbReference type="Gene3D" id="3.40.220.10">
    <property type="entry name" value="Leucine Aminopeptidase, subunit E, domain 1"/>
    <property type="match status" value="1"/>
</dbReference>
<dbReference type="InterPro" id="IPR000477">
    <property type="entry name" value="RT_dom"/>
</dbReference>
<dbReference type="Gene3D" id="3.30.70.270">
    <property type="match status" value="2"/>
</dbReference>
<dbReference type="CDD" id="cd01647">
    <property type="entry name" value="RT_LTR"/>
    <property type="match status" value="1"/>
</dbReference>
<dbReference type="GO" id="GO:0016787">
    <property type="term" value="F:hydrolase activity"/>
    <property type="evidence" value="ECO:0007669"/>
    <property type="project" value="UniProtKB-KW"/>
</dbReference>
<reference evidence="10 11" key="1">
    <citation type="submission" date="2023-01" db="EMBL/GenBank/DDBJ databases">
        <authorList>
            <person name="Whitehead M."/>
        </authorList>
    </citation>
    <scope>NUCLEOTIDE SEQUENCE [LARGE SCALE GENOMIC DNA]</scope>
</reference>
<dbReference type="Gene3D" id="3.30.420.10">
    <property type="entry name" value="Ribonuclease H-like superfamily/Ribonuclease H"/>
    <property type="match status" value="1"/>
</dbReference>
<dbReference type="GO" id="GO:0003964">
    <property type="term" value="F:RNA-directed DNA polymerase activity"/>
    <property type="evidence" value="ECO:0007669"/>
    <property type="project" value="UniProtKB-KW"/>
</dbReference>
<dbReference type="InterPro" id="IPR001584">
    <property type="entry name" value="Integrase_cat-core"/>
</dbReference>
<keyword evidence="3" id="KW-0548">Nucleotidyltransferase</keyword>
<feature type="domain" description="Reverse transcriptase" evidence="8">
    <location>
        <begin position="286"/>
        <end position="470"/>
    </location>
</feature>
<name>A0AAV0WS39_9HEMI</name>
<dbReference type="SUPFAM" id="SSF50630">
    <property type="entry name" value="Acid proteases"/>
    <property type="match status" value="1"/>
</dbReference>